<dbReference type="Gene3D" id="1.25.40.10">
    <property type="entry name" value="Tetratricopeptide repeat domain"/>
    <property type="match status" value="3"/>
</dbReference>
<keyword evidence="1" id="KW-0677">Repeat</keyword>
<name>A0AAD1YT79_9LAMI</name>
<feature type="repeat" description="PPR" evidence="2">
    <location>
        <begin position="264"/>
        <end position="298"/>
    </location>
</feature>
<evidence type="ECO:0008006" key="5">
    <source>
        <dbReference type="Google" id="ProtNLM"/>
    </source>
</evidence>
<reference evidence="3" key="1">
    <citation type="submission" date="2023-05" db="EMBL/GenBank/DDBJ databases">
        <authorList>
            <person name="Huff M."/>
        </authorList>
    </citation>
    <scope>NUCLEOTIDE SEQUENCE</scope>
</reference>
<dbReference type="InterPro" id="IPR046960">
    <property type="entry name" value="PPR_At4g14850-like_plant"/>
</dbReference>
<accession>A0AAD1YT79</accession>
<proteinExistence type="predicted"/>
<dbReference type="InterPro" id="IPR002885">
    <property type="entry name" value="PPR_rpt"/>
</dbReference>
<dbReference type="InterPro" id="IPR011990">
    <property type="entry name" value="TPR-like_helical_dom_sf"/>
</dbReference>
<dbReference type="PROSITE" id="PS51375">
    <property type="entry name" value="PPR"/>
    <property type="match status" value="3"/>
</dbReference>
<evidence type="ECO:0000313" key="3">
    <source>
        <dbReference type="EMBL" id="CAI9756169.1"/>
    </source>
</evidence>
<evidence type="ECO:0000313" key="4">
    <source>
        <dbReference type="Proteomes" id="UP000834106"/>
    </source>
</evidence>
<dbReference type="Pfam" id="PF13041">
    <property type="entry name" value="PPR_2"/>
    <property type="match status" value="1"/>
</dbReference>
<dbReference type="GO" id="GO:0003723">
    <property type="term" value="F:RNA binding"/>
    <property type="evidence" value="ECO:0007669"/>
    <property type="project" value="InterPro"/>
</dbReference>
<dbReference type="Proteomes" id="UP000834106">
    <property type="component" value="Chromosome 2"/>
</dbReference>
<feature type="repeat" description="PPR" evidence="2">
    <location>
        <begin position="164"/>
        <end position="198"/>
    </location>
</feature>
<feature type="repeat" description="PPR" evidence="2">
    <location>
        <begin position="366"/>
        <end position="400"/>
    </location>
</feature>
<dbReference type="FunFam" id="1.25.40.10:FF:000285">
    <property type="entry name" value="Pentatricopeptide repeat-containing protein, chloroplastic"/>
    <property type="match status" value="1"/>
</dbReference>
<sequence length="464" mass="52679">MTLYMPLFRACRTSRTLIQLHTHLIVTGLQRNPLASTKLIESYAQMGFIKSSKLIFDNFLNPDSFMCGVLIKCCVWNGLFQEAIFMYQKIVYDMIQFNSFILPSILRACSAINDLGMGKKVHCRIIKSGIESDPFVETSLLSMYGEMGCLYNARKIFEEMSVRDMVSWSSIVSIYVQNGEASEGLNIFKKMTTEGVEIDSVTMFSISEACGELRLWRAGKSVHGFVVRRNNDHGALGSSLVAMYGKFGDLRSAELLFYSRICQSVSLWTAIIACYNQNGCFQKAVTTFIEMQESNVDMNTVTLMNIVSSCARLGWLREGKSIHGYVIRNNIDLDRDFLRSQLIEMYANCVKLNYAHAVFDMNKDRHIVSWNILISGYVREQMTNEAFTLFVQMFIHGMLPDSFALASVLSACGDIGFSKFGRQKPEISDVSYDGEFILETCMMSRRTFDNIEMWNIGDIFGMLD</sequence>
<dbReference type="GO" id="GO:0009451">
    <property type="term" value="P:RNA modification"/>
    <property type="evidence" value="ECO:0007669"/>
    <property type="project" value="InterPro"/>
</dbReference>
<dbReference type="NCBIfam" id="TIGR00756">
    <property type="entry name" value="PPR"/>
    <property type="match status" value="3"/>
</dbReference>
<keyword evidence="4" id="KW-1185">Reference proteome</keyword>
<gene>
    <name evidence="3" type="ORF">FPE_LOCUS3599</name>
</gene>
<dbReference type="AlphaFoldDB" id="A0AAD1YT79"/>
<dbReference type="EMBL" id="OU503037">
    <property type="protein sequence ID" value="CAI9756169.1"/>
    <property type="molecule type" value="Genomic_DNA"/>
</dbReference>
<protein>
    <recommendedName>
        <fullName evidence="5">Pentatricopeptide repeat-containing protein</fullName>
    </recommendedName>
</protein>
<dbReference type="PANTHER" id="PTHR24015">
    <property type="entry name" value="OS07G0578800 PROTEIN-RELATED"/>
    <property type="match status" value="1"/>
</dbReference>
<evidence type="ECO:0000256" key="1">
    <source>
        <dbReference type="ARBA" id="ARBA00022737"/>
    </source>
</evidence>
<dbReference type="FunFam" id="1.25.40.10:FF:000344">
    <property type="entry name" value="Pentatricopeptide repeat-containing protein"/>
    <property type="match status" value="1"/>
</dbReference>
<organism evidence="3 4">
    <name type="scientific">Fraxinus pennsylvanica</name>
    <dbReference type="NCBI Taxonomy" id="56036"/>
    <lineage>
        <taxon>Eukaryota</taxon>
        <taxon>Viridiplantae</taxon>
        <taxon>Streptophyta</taxon>
        <taxon>Embryophyta</taxon>
        <taxon>Tracheophyta</taxon>
        <taxon>Spermatophyta</taxon>
        <taxon>Magnoliopsida</taxon>
        <taxon>eudicotyledons</taxon>
        <taxon>Gunneridae</taxon>
        <taxon>Pentapetalae</taxon>
        <taxon>asterids</taxon>
        <taxon>lamiids</taxon>
        <taxon>Lamiales</taxon>
        <taxon>Oleaceae</taxon>
        <taxon>Oleeae</taxon>
        <taxon>Fraxinus</taxon>
    </lineage>
</organism>
<dbReference type="Pfam" id="PF01535">
    <property type="entry name" value="PPR"/>
    <property type="match status" value="4"/>
</dbReference>
<evidence type="ECO:0000256" key="2">
    <source>
        <dbReference type="PROSITE-ProRule" id="PRU00708"/>
    </source>
</evidence>